<dbReference type="AlphaFoldDB" id="A0A7Y6M3S8"/>
<dbReference type="PANTHER" id="PTHR10543:SF89">
    <property type="entry name" value="CAROTENOID 9,10(9',10')-CLEAVAGE DIOXYGENASE 1"/>
    <property type="match status" value="1"/>
</dbReference>
<comment type="cofactor">
    <cofactor evidence="5 6">
        <name>Fe(2+)</name>
        <dbReference type="ChEBI" id="CHEBI:29033"/>
    </cofactor>
    <text evidence="5 6">Binds 1 Fe(2+) ion per subunit.</text>
</comment>
<evidence type="ECO:0000313" key="8">
    <source>
        <dbReference type="Proteomes" id="UP000586042"/>
    </source>
</evidence>
<evidence type="ECO:0000256" key="4">
    <source>
        <dbReference type="ARBA" id="ARBA00023004"/>
    </source>
</evidence>
<dbReference type="GO" id="GO:0010436">
    <property type="term" value="F:carotenoid dioxygenase activity"/>
    <property type="evidence" value="ECO:0007669"/>
    <property type="project" value="TreeGrafter"/>
</dbReference>
<feature type="binding site" evidence="5">
    <location>
        <position position="438"/>
    </location>
    <ligand>
        <name>Fe cation</name>
        <dbReference type="ChEBI" id="CHEBI:24875"/>
        <note>catalytic</note>
    </ligand>
</feature>
<evidence type="ECO:0000256" key="3">
    <source>
        <dbReference type="ARBA" id="ARBA00023002"/>
    </source>
</evidence>
<feature type="binding site" evidence="5">
    <location>
        <position position="146"/>
    </location>
    <ligand>
        <name>Fe cation</name>
        <dbReference type="ChEBI" id="CHEBI:24875"/>
        <note>catalytic</note>
    </ligand>
</feature>
<sequence length="446" mass="48939">MKELAKPYISDHFAPVTDEITAHELTVRGSLPPELNGRYFRNGHNPKPGVTPSHWFRGEGMLHGVRLAGGRAEWYRNRWVRTPYLDGVPFTGTELDVSAAATNIIFHGGRYLALQEANLPWEVTGELETVGVHDFGGKLTSAMTAHPKEDPVTGELHFFSYSPFPPYLTHLVADATGEIVRSQVVDGAGPSLMHDFAITREHAVFINSPVVFDHAEHSGIPYRWHDDVPFRIAVMPRTGPAKAAWFEIDDQAAILHVTNSYVDQHGRVVLEGPRFDRAAWETSWKWWVGAPGYGSSFDAGSTLHRWILDPATGKATDEALDDLTTEFPTINDAHTASANRYSYAIAFPGAGLSGYHTAKFDTTTGERQLFSHGEGRLPGEAVFVPAAGGTREDDGYLLTIVSDLRADASQLLVLDAADLTGAPVATVELPRRVPAGIHGHWIEDHK</sequence>
<comment type="caution">
    <text evidence="7">The sequence shown here is derived from an EMBL/GenBank/DDBJ whole genome shotgun (WGS) entry which is preliminary data.</text>
</comment>
<dbReference type="Proteomes" id="UP000586042">
    <property type="component" value="Unassembled WGS sequence"/>
</dbReference>
<feature type="binding site" evidence="5">
    <location>
        <position position="194"/>
    </location>
    <ligand>
        <name>Fe cation</name>
        <dbReference type="ChEBI" id="CHEBI:24875"/>
        <note>catalytic</note>
    </ligand>
</feature>
<protein>
    <recommendedName>
        <fullName evidence="6">Dioxygenase</fullName>
        <ecNumber evidence="6">1.13.11.-</ecNumber>
    </recommendedName>
</protein>
<organism evidence="7 8">
    <name type="scientific">Nonomuraea montanisoli</name>
    <dbReference type="NCBI Taxonomy" id="2741721"/>
    <lineage>
        <taxon>Bacteria</taxon>
        <taxon>Bacillati</taxon>
        <taxon>Actinomycetota</taxon>
        <taxon>Actinomycetes</taxon>
        <taxon>Streptosporangiales</taxon>
        <taxon>Streptosporangiaceae</taxon>
        <taxon>Nonomuraea</taxon>
    </lineage>
</organism>
<dbReference type="PANTHER" id="PTHR10543">
    <property type="entry name" value="BETA-CAROTENE DIOXYGENASE"/>
    <property type="match status" value="1"/>
</dbReference>
<dbReference type="InterPro" id="IPR004294">
    <property type="entry name" value="Carotenoid_Oase"/>
</dbReference>
<dbReference type="EMBL" id="JABWGN010000007">
    <property type="protein sequence ID" value="NUW33572.1"/>
    <property type="molecule type" value="Genomic_DNA"/>
</dbReference>
<dbReference type="GO" id="GO:0046872">
    <property type="term" value="F:metal ion binding"/>
    <property type="evidence" value="ECO:0007669"/>
    <property type="project" value="UniProtKB-KW"/>
</dbReference>
<proteinExistence type="inferred from homology"/>
<keyword evidence="3 6" id="KW-0560">Oxidoreductase</keyword>
<evidence type="ECO:0000313" key="7">
    <source>
        <dbReference type="EMBL" id="NUW33572.1"/>
    </source>
</evidence>
<keyword evidence="2 5" id="KW-0479">Metal-binding</keyword>
<evidence type="ECO:0000256" key="1">
    <source>
        <dbReference type="ARBA" id="ARBA00006787"/>
    </source>
</evidence>
<accession>A0A7Y6M3S8</accession>
<gene>
    <name evidence="7" type="ORF">HTZ77_19350</name>
</gene>
<reference evidence="7 8" key="1">
    <citation type="submission" date="2020-06" db="EMBL/GenBank/DDBJ databases">
        <title>Nonomuraea sp. SMC257, a novel actinomycete isolated from soil.</title>
        <authorList>
            <person name="Chanama M."/>
        </authorList>
    </citation>
    <scope>NUCLEOTIDE SEQUENCE [LARGE SCALE GENOMIC DNA]</scope>
    <source>
        <strain evidence="7 8">SMC257</strain>
    </source>
</reference>
<dbReference type="EC" id="1.13.11.-" evidence="6"/>
<comment type="similarity">
    <text evidence="1 6">Belongs to the carotenoid oxygenase family.</text>
</comment>
<dbReference type="RefSeq" id="WP_175591020.1">
    <property type="nucleotide sequence ID" value="NZ_JABWGN010000007.1"/>
</dbReference>
<evidence type="ECO:0000256" key="2">
    <source>
        <dbReference type="ARBA" id="ARBA00022723"/>
    </source>
</evidence>
<evidence type="ECO:0000256" key="6">
    <source>
        <dbReference type="RuleBase" id="RU364048"/>
    </source>
</evidence>
<keyword evidence="4 5" id="KW-0408">Iron</keyword>
<keyword evidence="6" id="KW-0223">Dioxygenase</keyword>
<feature type="binding site" evidence="5">
    <location>
        <position position="256"/>
    </location>
    <ligand>
        <name>Fe cation</name>
        <dbReference type="ChEBI" id="CHEBI:24875"/>
        <note>catalytic</note>
    </ligand>
</feature>
<keyword evidence="8" id="KW-1185">Reference proteome</keyword>
<name>A0A7Y6M3S8_9ACTN</name>
<dbReference type="Pfam" id="PF03055">
    <property type="entry name" value="RPE65"/>
    <property type="match status" value="1"/>
</dbReference>
<dbReference type="GO" id="GO:0016121">
    <property type="term" value="P:carotene catabolic process"/>
    <property type="evidence" value="ECO:0007669"/>
    <property type="project" value="TreeGrafter"/>
</dbReference>
<evidence type="ECO:0000256" key="5">
    <source>
        <dbReference type="PIRSR" id="PIRSR604294-1"/>
    </source>
</evidence>